<evidence type="ECO:0000313" key="4">
    <source>
        <dbReference type="EMBL" id="SEA22024.1"/>
    </source>
</evidence>
<dbReference type="GO" id="GO:0016491">
    <property type="term" value="F:oxidoreductase activity"/>
    <property type="evidence" value="ECO:0007669"/>
    <property type="project" value="UniProtKB-KW"/>
</dbReference>
<evidence type="ECO:0000313" key="5">
    <source>
        <dbReference type="Proteomes" id="UP000199288"/>
    </source>
</evidence>
<evidence type="ECO:0000256" key="1">
    <source>
        <dbReference type="ARBA" id="ARBA00023002"/>
    </source>
</evidence>
<evidence type="ECO:0000259" key="3">
    <source>
        <dbReference type="Pfam" id="PF02826"/>
    </source>
</evidence>
<dbReference type="PANTHER" id="PTHR43333">
    <property type="entry name" value="2-HACID_DH_C DOMAIN-CONTAINING PROTEIN"/>
    <property type="match status" value="1"/>
</dbReference>
<dbReference type="PANTHER" id="PTHR43333:SF1">
    <property type="entry name" value="D-ISOMER SPECIFIC 2-HYDROXYACID DEHYDROGENASE NAD-BINDING DOMAIN-CONTAINING PROTEIN"/>
    <property type="match status" value="1"/>
</dbReference>
<dbReference type="GO" id="GO:0051287">
    <property type="term" value="F:NAD binding"/>
    <property type="evidence" value="ECO:0007669"/>
    <property type="project" value="InterPro"/>
</dbReference>
<name>A0A1H3ZF67_9ACTO</name>
<dbReference type="InterPro" id="IPR036291">
    <property type="entry name" value="NAD(P)-bd_dom_sf"/>
</dbReference>
<dbReference type="Gene3D" id="3.40.50.720">
    <property type="entry name" value="NAD(P)-binding Rossmann-like Domain"/>
    <property type="match status" value="2"/>
</dbReference>
<keyword evidence="5" id="KW-1185">Reference proteome</keyword>
<proteinExistence type="predicted"/>
<protein>
    <submittedName>
        <fullName evidence="4">Phosphoglycerate dehydrogenase</fullName>
    </submittedName>
</protein>
<dbReference type="AlphaFoldDB" id="A0A1H3ZF67"/>
<dbReference type="SUPFAM" id="SSF52283">
    <property type="entry name" value="Formate/glycerate dehydrogenase catalytic domain-like"/>
    <property type="match status" value="1"/>
</dbReference>
<dbReference type="SUPFAM" id="SSF51735">
    <property type="entry name" value="NAD(P)-binding Rossmann-fold domains"/>
    <property type="match status" value="1"/>
</dbReference>
<evidence type="ECO:0000256" key="2">
    <source>
        <dbReference type="ARBA" id="ARBA00023027"/>
    </source>
</evidence>
<dbReference type="Pfam" id="PF02826">
    <property type="entry name" value="2-Hacid_dh_C"/>
    <property type="match status" value="1"/>
</dbReference>
<gene>
    <name evidence="4" type="ORF">SAMN02910418_01122</name>
</gene>
<organism evidence="4 5">
    <name type="scientific">Bowdeniella nasicola</name>
    <dbReference type="NCBI Taxonomy" id="208480"/>
    <lineage>
        <taxon>Bacteria</taxon>
        <taxon>Bacillati</taxon>
        <taxon>Actinomycetota</taxon>
        <taxon>Actinomycetes</taxon>
        <taxon>Actinomycetales</taxon>
        <taxon>Actinomycetaceae</taxon>
        <taxon>Bowdeniella</taxon>
    </lineage>
</organism>
<reference evidence="5" key="1">
    <citation type="submission" date="2016-10" db="EMBL/GenBank/DDBJ databases">
        <authorList>
            <person name="Varghese N."/>
            <person name="Submissions S."/>
        </authorList>
    </citation>
    <scope>NUCLEOTIDE SEQUENCE [LARGE SCALE GENOMIC DNA]</scope>
    <source>
        <strain evidence="5">KPR-1</strain>
    </source>
</reference>
<keyword evidence="2" id="KW-0520">NAD</keyword>
<dbReference type="EMBL" id="FNQV01000006">
    <property type="protein sequence ID" value="SEA22024.1"/>
    <property type="molecule type" value="Genomic_DNA"/>
</dbReference>
<feature type="domain" description="D-isomer specific 2-hydroxyacid dehydrogenase NAD-binding" evidence="3">
    <location>
        <begin position="100"/>
        <end position="283"/>
    </location>
</feature>
<dbReference type="RefSeq" id="WP_092563380.1">
    <property type="nucleotide sequence ID" value="NZ_FNQV01000006.1"/>
</dbReference>
<dbReference type="InterPro" id="IPR006140">
    <property type="entry name" value="D-isomer_DH_NAD-bd"/>
</dbReference>
<keyword evidence="1" id="KW-0560">Oxidoreductase</keyword>
<dbReference type="OrthoDB" id="4324715at2"/>
<accession>A0A1H3ZF67</accession>
<dbReference type="Proteomes" id="UP000199288">
    <property type="component" value="Unassembled WGS sequence"/>
</dbReference>
<sequence length="315" mass="34166">MKILVPDDVALDLDLPQDEVVLYTFGEPIAEQHRDADVIVMWGFGHRWLNEIVPTLPDLKLIQTLAAGPDALLASGAAPPGVEITTGRGFHDRTVAEHTLMLTLALVRHLPLSLQAQAEHRWATEITGSQPLHPEGQITTLIDARVLIWGFGSIGTQVAKVLEVFGAKVRGVARSAGDRAGFPVVAEDDIDSELAETDILIMVLPTSESTADALDARRLALLPKHALVVNVGRATTWDEDAVMTSLRDGEIAGAATDVTREEPLPANSKLWDTPNLIITPHSAGGRPDNPEPTIHDNVEAIRRGELDRLINRVER</sequence>